<accession>A0ABY8PRB2</accession>
<evidence type="ECO:0000256" key="1">
    <source>
        <dbReference type="ARBA" id="ARBA00023118"/>
    </source>
</evidence>
<dbReference type="RefSeq" id="WP_280999438.1">
    <property type="nucleotide sequence ID" value="NZ_CP069362.1"/>
</dbReference>
<evidence type="ECO:0000313" key="3">
    <source>
        <dbReference type="EMBL" id="WGS65179.1"/>
    </source>
</evidence>
<dbReference type="PANTHER" id="PTHR36700">
    <property type="entry name" value="CRISPR SYSTEM CMR SUBUNIT CMR4"/>
    <property type="match status" value="1"/>
</dbReference>
<dbReference type="InterPro" id="IPR005537">
    <property type="entry name" value="RAMP_III_fam"/>
</dbReference>
<dbReference type="Proteomes" id="UP001232493">
    <property type="component" value="Chromosome"/>
</dbReference>
<dbReference type="Pfam" id="PF03787">
    <property type="entry name" value="RAMPs"/>
    <property type="match status" value="1"/>
</dbReference>
<sequence>MSGKIGFLYAVTQIHAGKGMDVGVVDQPIQREVHTGFPIISGIKGAIRNEIDFGKDEKLVFGSRPDTNEETNPGYVTFSEAKILFFPLRSINRGMIWITCPLVLSRLKTAFEVVGNKEMTNKIEEFLNNIDKNKEYSTFNETKVNLEEYVIEPEKSDKLKDLIEKIKNIAPDNYLKDVLVENTILLKDEDFAFFVKNATEVLPRIRIDSKTGVVNAGALWYEEYLPQDSIMFFIVKPLKNNDELINIVSNNLDNQYINVGGKVSVGKGFAFIKLM</sequence>
<name>A0ABY8PRB2_9BACT</name>
<gene>
    <name evidence="3" type="primary">cmr4</name>
    <name evidence="3" type="ORF">JRV97_01080</name>
</gene>
<feature type="domain" description="CRISPR type III-associated protein" evidence="2">
    <location>
        <begin position="8"/>
        <end position="269"/>
    </location>
</feature>
<dbReference type="InterPro" id="IPR013410">
    <property type="entry name" value="CRISPR-assoc_RAMP_Cmr4"/>
</dbReference>
<dbReference type="EMBL" id="CP069362">
    <property type="protein sequence ID" value="WGS65179.1"/>
    <property type="molecule type" value="Genomic_DNA"/>
</dbReference>
<dbReference type="PANTHER" id="PTHR36700:SF1">
    <property type="entry name" value="CRISPR SYSTEM CMR SUBUNIT CMR4"/>
    <property type="match status" value="1"/>
</dbReference>
<evidence type="ECO:0000259" key="2">
    <source>
        <dbReference type="Pfam" id="PF03787"/>
    </source>
</evidence>
<proteinExistence type="predicted"/>
<organism evidence="3 4">
    <name type="scientific">Marinitoga aeolica</name>
    <dbReference type="NCBI Taxonomy" id="2809031"/>
    <lineage>
        <taxon>Bacteria</taxon>
        <taxon>Thermotogati</taxon>
        <taxon>Thermotogota</taxon>
        <taxon>Thermotogae</taxon>
        <taxon>Petrotogales</taxon>
        <taxon>Petrotogaceae</taxon>
        <taxon>Marinitoga</taxon>
    </lineage>
</organism>
<evidence type="ECO:0000313" key="4">
    <source>
        <dbReference type="Proteomes" id="UP001232493"/>
    </source>
</evidence>
<keyword evidence="1" id="KW-0051">Antiviral defense</keyword>
<keyword evidence="4" id="KW-1185">Reference proteome</keyword>
<protein>
    <submittedName>
        <fullName evidence="3">Type III-B CRISPR module RAMP protein Cmr4</fullName>
    </submittedName>
</protein>
<dbReference type="NCBIfam" id="TIGR02580">
    <property type="entry name" value="cas_RAMP_Cmr4"/>
    <property type="match status" value="1"/>
</dbReference>
<reference evidence="3 4" key="1">
    <citation type="submission" date="2021-02" db="EMBL/GenBank/DDBJ databases">
        <title>Characterization of Marinitoga sp. nov. str. BP5-C20A.</title>
        <authorList>
            <person name="Erauso G."/>
            <person name="Postec A."/>
        </authorList>
    </citation>
    <scope>NUCLEOTIDE SEQUENCE [LARGE SCALE GENOMIC DNA]</scope>
    <source>
        <strain evidence="3 4">BP5-C20A</strain>
    </source>
</reference>